<dbReference type="InterPro" id="IPR018998">
    <property type="entry name" value="EndoU_C"/>
</dbReference>
<evidence type="ECO:0000259" key="12">
    <source>
        <dbReference type="PROSITE" id="PS51959"/>
    </source>
</evidence>
<keyword evidence="9 11" id="KW-0464">Manganese</keyword>
<dbReference type="WBParaSite" id="PTRK_0001779800.1">
    <property type="protein sequence ID" value="PTRK_0001779800.1"/>
    <property type="gene ID" value="PTRK_0001779800"/>
</dbReference>
<evidence type="ECO:0000256" key="10">
    <source>
        <dbReference type="ARBA" id="ARBA00023239"/>
    </source>
</evidence>
<evidence type="ECO:0000256" key="11">
    <source>
        <dbReference type="RuleBase" id="RU367085"/>
    </source>
</evidence>
<dbReference type="Pfam" id="PF09412">
    <property type="entry name" value="XendoU"/>
    <property type="match status" value="1"/>
</dbReference>
<dbReference type="InterPro" id="IPR039787">
    <property type="entry name" value="ENDOU"/>
</dbReference>
<keyword evidence="4 11" id="KW-0540">Nuclease</keyword>
<name>A0A0N5A710_PARTI</name>
<reference evidence="14" key="1">
    <citation type="submission" date="2017-02" db="UniProtKB">
        <authorList>
            <consortium name="WormBaseParasite"/>
        </authorList>
    </citation>
    <scope>IDENTIFICATION</scope>
</reference>
<dbReference type="GO" id="GO:0003723">
    <property type="term" value="F:RNA binding"/>
    <property type="evidence" value="ECO:0007669"/>
    <property type="project" value="UniProtKB-UniRule"/>
</dbReference>
<dbReference type="AlphaFoldDB" id="A0A0N5A710"/>
<feature type="signal peptide" evidence="11">
    <location>
        <begin position="1"/>
        <end position="19"/>
    </location>
</feature>
<dbReference type="PROSITE" id="PS51959">
    <property type="entry name" value="ENDOU"/>
    <property type="match status" value="1"/>
</dbReference>
<comment type="similarity">
    <text evidence="2 11">Belongs to the ENDOU family.</text>
</comment>
<feature type="chain" id="PRO_5026373832" evidence="11">
    <location>
        <begin position="20"/>
        <end position="307"/>
    </location>
</feature>
<keyword evidence="6 11" id="KW-0255">Endonuclease</keyword>
<dbReference type="PANTHER" id="PTHR12439">
    <property type="entry name" value="PLACENTAL PROTEIN 11-RELATED"/>
    <property type="match status" value="1"/>
</dbReference>
<evidence type="ECO:0000256" key="2">
    <source>
        <dbReference type="ARBA" id="ARBA00010168"/>
    </source>
</evidence>
<dbReference type="Proteomes" id="UP000038045">
    <property type="component" value="Unplaced"/>
</dbReference>
<evidence type="ECO:0000256" key="7">
    <source>
        <dbReference type="ARBA" id="ARBA00022801"/>
    </source>
</evidence>
<proteinExistence type="inferred from homology"/>
<evidence type="ECO:0000313" key="13">
    <source>
        <dbReference type="Proteomes" id="UP000038045"/>
    </source>
</evidence>
<evidence type="ECO:0000256" key="6">
    <source>
        <dbReference type="ARBA" id="ARBA00022759"/>
    </source>
</evidence>
<dbReference type="CDD" id="cd21159">
    <property type="entry name" value="XendoU"/>
    <property type="match status" value="1"/>
</dbReference>
<dbReference type="GO" id="GO:0004521">
    <property type="term" value="F:RNA endonuclease activity"/>
    <property type="evidence" value="ECO:0007669"/>
    <property type="project" value="UniProtKB-UniRule"/>
</dbReference>
<feature type="domain" description="EndoU" evidence="12">
    <location>
        <begin position="29"/>
        <end position="297"/>
    </location>
</feature>
<keyword evidence="10" id="KW-0456">Lyase</keyword>
<evidence type="ECO:0000256" key="9">
    <source>
        <dbReference type="ARBA" id="ARBA00023211"/>
    </source>
</evidence>
<dbReference type="GO" id="GO:0016787">
    <property type="term" value="F:hydrolase activity"/>
    <property type="evidence" value="ECO:0007669"/>
    <property type="project" value="UniProtKB-KW"/>
</dbReference>
<organism evidence="13 14">
    <name type="scientific">Parastrongyloides trichosuri</name>
    <name type="common">Possum-specific nematode worm</name>
    <dbReference type="NCBI Taxonomy" id="131310"/>
    <lineage>
        <taxon>Eukaryota</taxon>
        <taxon>Metazoa</taxon>
        <taxon>Ecdysozoa</taxon>
        <taxon>Nematoda</taxon>
        <taxon>Chromadorea</taxon>
        <taxon>Rhabditida</taxon>
        <taxon>Tylenchina</taxon>
        <taxon>Panagrolaimomorpha</taxon>
        <taxon>Strongyloidoidea</taxon>
        <taxon>Strongyloididae</taxon>
        <taxon>Parastrongyloides</taxon>
    </lineage>
</organism>
<dbReference type="GO" id="GO:0016829">
    <property type="term" value="F:lyase activity"/>
    <property type="evidence" value="ECO:0007669"/>
    <property type="project" value="UniProtKB-KW"/>
</dbReference>
<evidence type="ECO:0000256" key="8">
    <source>
        <dbReference type="ARBA" id="ARBA00022884"/>
    </source>
</evidence>
<comment type="cofactor">
    <cofactor evidence="1 11">
        <name>Mn(2+)</name>
        <dbReference type="ChEBI" id="CHEBI:29035"/>
    </cofactor>
</comment>
<protein>
    <submittedName>
        <fullName evidence="14">Endoribonuclease</fullName>
    </submittedName>
</protein>
<dbReference type="SUPFAM" id="SSF142877">
    <property type="entry name" value="EndoU-like"/>
    <property type="match status" value="1"/>
</dbReference>
<dbReference type="InterPro" id="IPR037227">
    <property type="entry name" value="EndoU-like"/>
</dbReference>
<evidence type="ECO:0000256" key="3">
    <source>
        <dbReference type="ARBA" id="ARBA00011245"/>
    </source>
</evidence>
<dbReference type="GO" id="GO:0046872">
    <property type="term" value="F:metal ion binding"/>
    <property type="evidence" value="ECO:0007669"/>
    <property type="project" value="UniProtKB-UniRule"/>
</dbReference>
<keyword evidence="5 11" id="KW-0479">Metal-binding</keyword>
<keyword evidence="13" id="KW-1185">Reference proteome</keyword>
<accession>A0A0N5A710</accession>
<sequence length="307" mass="35340">MLKLVLKFVLLLAITPIDGQQSLPVLKITDEEIKNFVDDLWQNDENALTGHDLRLDFQGATNIQNVQDVAPKPLFGYVNSSVFQKPTYKAYINLMGNYFPEVGKPEKVTKEESQEVREFYKAVMETKTGNKLYNLLKSKGYKHAVDKTTFRSWLLQLWFQLYSRAKGVHDSSGFEHIFMGELKNNEVTGLHNWIRLYYLESKASVENFDYMGFLTKRFDLMASVKFKWRHYMKTGGSFFIGTSPEFDFSVFTLCFLANRGNKGCSIEVNGCPASIIAHEMYQNGKIHIGSLYPKIEMSNEKCKKYNG</sequence>
<evidence type="ECO:0000256" key="4">
    <source>
        <dbReference type="ARBA" id="ARBA00022722"/>
    </source>
</evidence>
<comment type="subunit">
    <text evidence="3 11">Monomer.</text>
</comment>
<keyword evidence="8 11" id="KW-0694">RNA-binding</keyword>
<keyword evidence="7 11" id="KW-0378">Hydrolase</keyword>
<evidence type="ECO:0000256" key="5">
    <source>
        <dbReference type="ARBA" id="ARBA00022723"/>
    </source>
</evidence>
<keyword evidence="11" id="KW-0732">Signal</keyword>
<evidence type="ECO:0000256" key="1">
    <source>
        <dbReference type="ARBA" id="ARBA00001936"/>
    </source>
</evidence>
<evidence type="ECO:0000313" key="14">
    <source>
        <dbReference type="WBParaSite" id="PTRK_0001779800.1"/>
    </source>
</evidence>
<dbReference type="PANTHER" id="PTHR12439:SF11">
    <property type="entry name" value="URIDYLATE-SPECIFIC ENDORIBONUCLEASE"/>
    <property type="match status" value="1"/>
</dbReference>